<keyword evidence="2" id="KW-1185">Reference proteome</keyword>
<dbReference type="EMBL" id="AP012050">
    <property type="protein sequence ID" value="BAM46503.1"/>
    <property type="molecule type" value="Genomic_DNA"/>
</dbReference>
<name>K0J642_AMPXN</name>
<evidence type="ECO:0000313" key="1">
    <source>
        <dbReference type="EMBL" id="BAM46503.1"/>
    </source>
</evidence>
<reference evidence="1 2" key="1">
    <citation type="submission" date="2011-01" db="EMBL/GenBank/DDBJ databases">
        <title>Whole genome sequence of Amphibacillus xylinus NBRC 15112.</title>
        <authorList>
            <person name="Nakazawa H."/>
            <person name="Katano Y."/>
            <person name="Nakamura S."/>
            <person name="Sasagawa M."/>
            <person name="Fukada J."/>
            <person name="Arai T."/>
            <person name="Sasakura N."/>
            <person name="Mochizuki D."/>
            <person name="Hosoyama A."/>
            <person name="Harada K."/>
            <person name="Horikawa H."/>
            <person name="Kato Y."/>
            <person name="Harada T."/>
            <person name="Sasaki K."/>
            <person name="Sekiguchi M."/>
            <person name="Hodoyama M."/>
            <person name="Nishiko R."/>
            <person name="Narita H."/>
            <person name="Hanamaki A."/>
            <person name="Hata C."/>
            <person name="Konno Y."/>
            <person name="Niimura Y."/>
            <person name="Yamazaki S."/>
            <person name="Fujita N."/>
        </authorList>
    </citation>
    <scope>NUCLEOTIDE SEQUENCE [LARGE SCALE GENOMIC DNA]</scope>
    <source>
        <strain evidence="2">ATCC 51415 / DSM 6626 / JCM 7361 / LMG 17667 / NBRC 15112 / Ep01</strain>
    </source>
</reference>
<gene>
    <name evidence="1" type="ordered locus">AXY_03710</name>
</gene>
<dbReference type="RefSeq" id="WP_015009109.1">
    <property type="nucleotide sequence ID" value="NC_018704.1"/>
</dbReference>
<dbReference type="HOGENOM" id="CLU_1607419_0_0_9"/>
<dbReference type="KEGG" id="axl:AXY_03710"/>
<proteinExistence type="predicted"/>
<protein>
    <submittedName>
        <fullName evidence="1">Uncharacterized protein</fullName>
    </submittedName>
</protein>
<sequence>MFLPLISKYKCLSEKEELSEIESEFLRNIFYTGQIFRIHPYSKTTRKFVFPTKYYSHWSRNLEGIQYIKNNGIWVLLIGEVTEDNPGIDIFRLLTFIFEYNDIRTMISSRGPRQLLRYENENEIAAVLSKEIIKDIRIIDMSDETDYRIIGKSVPQNKWYRKTML</sequence>
<dbReference type="Proteomes" id="UP000006294">
    <property type="component" value="Chromosome"/>
</dbReference>
<dbReference type="AlphaFoldDB" id="K0J642"/>
<organism evidence="1 2">
    <name type="scientific">Amphibacillus xylanus (strain ATCC 51415 / DSM 6626 / JCM 7361 / LMG 17667 / NBRC 15112 / Ep01)</name>
    <dbReference type="NCBI Taxonomy" id="698758"/>
    <lineage>
        <taxon>Bacteria</taxon>
        <taxon>Bacillati</taxon>
        <taxon>Bacillota</taxon>
        <taxon>Bacilli</taxon>
        <taxon>Bacillales</taxon>
        <taxon>Bacillaceae</taxon>
        <taxon>Amphibacillus</taxon>
    </lineage>
</organism>
<evidence type="ECO:0000313" key="2">
    <source>
        <dbReference type="Proteomes" id="UP000006294"/>
    </source>
</evidence>
<dbReference type="STRING" id="698758.AXY_03710"/>
<accession>K0J642</accession>